<name>A0ABP4W4R7_9MICO</name>
<accession>A0ABP4W4R7</accession>
<evidence type="ECO:0000313" key="2">
    <source>
        <dbReference type="Proteomes" id="UP001501475"/>
    </source>
</evidence>
<keyword evidence="2" id="KW-1185">Reference proteome</keyword>
<dbReference type="Proteomes" id="UP001501475">
    <property type="component" value="Unassembled WGS sequence"/>
</dbReference>
<dbReference type="EMBL" id="BAAAPN010000014">
    <property type="protein sequence ID" value="GAA1747243.1"/>
    <property type="molecule type" value="Genomic_DNA"/>
</dbReference>
<dbReference type="InterPro" id="IPR055679">
    <property type="entry name" value="DUF7255"/>
</dbReference>
<evidence type="ECO:0000313" key="1">
    <source>
        <dbReference type="EMBL" id="GAA1747243.1"/>
    </source>
</evidence>
<protein>
    <submittedName>
        <fullName evidence="1">Uncharacterized protein</fullName>
    </submittedName>
</protein>
<organism evidence="1 2">
    <name type="scientific">Nostocoides vanveenii</name>
    <dbReference type="NCBI Taxonomy" id="330835"/>
    <lineage>
        <taxon>Bacteria</taxon>
        <taxon>Bacillati</taxon>
        <taxon>Actinomycetota</taxon>
        <taxon>Actinomycetes</taxon>
        <taxon>Micrococcales</taxon>
        <taxon>Intrasporangiaceae</taxon>
        <taxon>Nostocoides</taxon>
    </lineage>
</organism>
<gene>
    <name evidence="1" type="ORF">GCM10009810_04830</name>
</gene>
<dbReference type="RefSeq" id="WP_344061595.1">
    <property type="nucleotide sequence ID" value="NZ_BAAAPN010000014.1"/>
</dbReference>
<proteinExistence type="predicted"/>
<sequence>MPVGDCQRGFAAAAEADGVQLGPSRLPWINQRGHLGLPPEGRVARAPLEAIFIALGGDSAAQAAKRTTPLTGDFTEASTGTLIEIDESQHFTSFRALSLRLYPSDVRVSFDLNHYMDLCRELAPRSDRYRASKAAVGFGPGGRQRQRAYHDALRDFAAPACGRPPVIRVAVLDNDGAGAYNRERDRIRDLLADGCQQGAPDSDPPDLAASIEELRSLLQAFDDVETEAMSAPFHAHAYNELDIAGRAVIDAFDAQARLESPTVDPRGRG</sequence>
<reference evidence="2" key="1">
    <citation type="journal article" date="2019" name="Int. J. Syst. Evol. Microbiol.">
        <title>The Global Catalogue of Microorganisms (GCM) 10K type strain sequencing project: providing services to taxonomists for standard genome sequencing and annotation.</title>
        <authorList>
            <consortium name="The Broad Institute Genomics Platform"/>
            <consortium name="The Broad Institute Genome Sequencing Center for Infectious Disease"/>
            <person name="Wu L."/>
            <person name="Ma J."/>
        </authorList>
    </citation>
    <scope>NUCLEOTIDE SEQUENCE [LARGE SCALE GENOMIC DNA]</scope>
    <source>
        <strain evidence="2">JCM 15591</strain>
    </source>
</reference>
<dbReference type="Pfam" id="PF23913">
    <property type="entry name" value="DUF7255"/>
    <property type="match status" value="1"/>
</dbReference>
<comment type="caution">
    <text evidence="1">The sequence shown here is derived from an EMBL/GenBank/DDBJ whole genome shotgun (WGS) entry which is preliminary data.</text>
</comment>